<evidence type="ECO:0000256" key="17">
    <source>
        <dbReference type="ARBA" id="ARBA00023264"/>
    </source>
</evidence>
<dbReference type="GO" id="GO:0005886">
    <property type="term" value="C:plasma membrane"/>
    <property type="evidence" value="ECO:0007669"/>
    <property type="project" value="UniProtKB-SubCell"/>
</dbReference>
<evidence type="ECO:0000256" key="1">
    <source>
        <dbReference type="ARBA" id="ARBA00001698"/>
    </source>
</evidence>
<evidence type="ECO:0000256" key="15">
    <source>
        <dbReference type="ARBA" id="ARBA00023136"/>
    </source>
</evidence>
<keyword evidence="13 19" id="KW-1133">Transmembrane helix</keyword>
<keyword evidence="14" id="KW-0443">Lipid metabolism</keyword>
<evidence type="ECO:0000256" key="8">
    <source>
        <dbReference type="ARBA" id="ARBA00022475"/>
    </source>
</evidence>
<feature type="transmembrane region" description="Helical" evidence="19">
    <location>
        <begin position="119"/>
        <end position="138"/>
    </location>
</feature>
<keyword evidence="8" id="KW-1003">Cell membrane</keyword>
<comment type="catalytic activity">
    <reaction evidence="1 18">
        <text>a 1,2-diacyl-sn-glycero-3-phosphate + CTP + H(+) = a CDP-1,2-diacyl-sn-glycerol + diphosphate</text>
        <dbReference type="Rhea" id="RHEA:16229"/>
        <dbReference type="ChEBI" id="CHEBI:15378"/>
        <dbReference type="ChEBI" id="CHEBI:33019"/>
        <dbReference type="ChEBI" id="CHEBI:37563"/>
        <dbReference type="ChEBI" id="CHEBI:58332"/>
        <dbReference type="ChEBI" id="CHEBI:58608"/>
        <dbReference type="EC" id="2.7.7.41"/>
    </reaction>
</comment>
<dbReference type="GO" id="GO:0016024">
    <property type="term" value="P:CDP-diacylglycerol biosynthetic process"/>
    <property type="evidence" value="ECO:0007669"/>
    <property type="project" value="UniProtKB-UniPathway"/>
</dbReference>
<dbReference type="RefSeq" id="WP_050519096.1">
    <property type="nucleotide sequence ID" value="NZ_FOCO01000007.1"/>
</dbReference>
<dbReference type="AlphaFoldDB" id="A0A1H8DT60"/>
<dbReference type="Pfam" id="PF01148">
    <property type="entry name" value="CTP_transf_1"/>
    <property type="match status" value="1"/>
</dbReference>
<name>A0A1H8DT60_9RHOB</name>
<protein>
    <recommendedName>
        <fullName evidence="7 18">Phosphatidate cytidylyltransferase</fullName>
        <ecNumber evidence="6 18">2.7.7.41</ecNumber>
    </recommendedName>
</protein>
<keyword evidence="15 19" id="KW-0472">Membrane</keyword>
<evidence type="ECO:0000256" key="14">
    <source>
        <dbReference type="ARBA" id="ARBA00023098"/>
    </source>
</evidence>
<evidence type="ECO:0000256" key="10">
    <source>
        <dbReference type="ARBA" id="ARBA00022679"/>
    </source>
</evidence>
<dbReference type="GO" id="GO:0004605">
    <property type="term" value="F:phosphatidate cytidylyltransferase activity"/>
    <property type="evidence" value="ECO:0007669"/>
    <property type="project" value="UniProtKB-EC"/>
</dbReference>
<dbReference type="PANTHER" id="PTHR46382:SF1">
    <property type="entry name" value="PHOSPHATIDATE CYTIDYLYLTRANSFERASE"/>
    <property type="match status" value="1"/>
</dbReference>
<organism evidence="20 21">
    <name type="scientific">Pseudorhodobacter antarcticus</name>
    <dbReference type="NCBI Taxonomy" id="1077947"/>
    <lineage>
        <taxon>Bacteria</taxon>
        <taxon>Pseudomonadati</taxon>
        <taxon>Pseudomonadota</taxon>
        <taxon>Alphaproteobacteria</taxon>
        <taxon>Rhodobacterales</taxon>
        <taxon>Paracoccaceae</taxon>
        <taxon>Pseudorhodobacter</taxon>
    </lineage>
</organism>
<evidence type="ECO:0000256" key="3">
    <source>
        <dbReference type="ARBA" id="ARBA00005119"/>
    </source>
</evidence>
<feature type="transmembrane region" description="Helical" evidence="19">
    <location>
        <begin position="70"/>
        <end position="90"/>
    </location>
</feature>
<dbReference type="EC" id="2.7.7.41" evidence="6 18"/>
<dbReference type="UniPathway" id="UPA00557">
    <property type="reaction ID" value="UER00614"/>
</dbReference>
<evidence type="ECO:0000256" key="6">
    <source>
        <dbReference type="ARBA" id="ARBA00012487"/>
    </source>
</evidence>
<evidence type="ECO:0000256" key="9">
    <source>
        <dbReference type="ARBA" id="ARBA00022516"/>
    </source>
</evidence>
<dbReference type="InterPro" id="IPR000374">
    <property type="entry name" value="PC_trans"/>
</dbReference>
<comment type="pathway">
    <text evidence="4">Lipid metabolism.</text>
</comment>
<proteinExistence type="inferred from homology"/>
<feature type="transmembrane region" description="Helical" evidence="19">
    <location>
        <begin position="254"/>
        <end position="273"/>
    </location>
</feature>
<evidence type="ECO:0000256" key="16">
    <source>
        <dbReference type="ARBA" id="ARBA00023209"/>
    </source>
</evidence>
<keyword evidence="10 18" id="KW-0808">Transferase</keyword>
<keyword evidence="17" id="KW-1208">Phospholipid metabolism</keyword>
<dbReference type="PANTHER" id="PTHR46382">
    <property type="entry name" value="PHOSPHATIDATE CYTIDYLYLTRANSFERASE"/>
    <property type="match status" value="1"/>
</dbReference>
<feature type="transmembrane region" description="Helical" evidence="19">
    <location>
        <begin position="20"/>
        <end position="49"/>
    </location>
</feature>
<comment type="similarity">
    <text evidence="5 18">Belongs to the CDS family.</text>
</comment>
<evidence type="ECO:0000256" key="19">
    <source>
        <dbReference type="SAM" id="Phobius"/>
    </source>
</evidence>
<gene>
    <name evidence="20" type="ORF">SAMN05216227_1007102</name>
</gene>
<sequence>MTANPNRWSDLRPRMLSALVMASIAALEIWAGGPTFSILIVFLTGFMLWELGAMTRPQAAPRDDRPRRRPPGRVSASLGVLGAVCLALTLISPREYASALLLVPAIAFALTGRRDRRLATLWAAAVMVAGFGLIALRNDAGTPAIVWLVMVVVVSDVMGYFAGRILGGPKFWPAISPKKTWSGTVAGWMGAGVVGAAFWYLGYAPAGIIVLSALVSFAGQMGDIAESWIKRRTGVKDSSGLIPGHGGFLDRFDAMTGAVVLVMLLSLFVPLPLPMGG</sequence>
<evidence type="ECO:0000256" key="13">
    <source>
        <dbReference type="ARBA" id="ARBA00022989"/>
    </source>
</evidence>
<evidence type="ECO:0000313" key="21">
    <source>
        <dbReference type="Proteomes" id="UP000183002"/>
    </source>
</evidence>
<feature type="transmembrane region" description="Helical" evidence="19">
    <location>
        <begin position="96"/>
        <end position="112"/>
    </location>
</feature>
<feature type="transmembrane region" description="Helical" evidence="19">
    <location>
        <begin position="144"/>
        <end position="163"/>
    </location>
</feature>
<evidence type="ECO:0000256" key="5">
    <source>
        <dbReference type="ARBA" id="ARBA00010185"/>
    </source>
</evidence>
<evidence type="ECO:0000256" key="18">
    <source>
        <dbReference type="RuleBase" id="RU003938"/>
    </source>
</evidence>
<evidence type="ECO:0000256" key="7">
    <source>
        <dbReference type="ARBA" id="ARBA00019373"/>
    </source>
</evidence>
<evidence type="ECO:0000256" key="2">
    <source>
        <dbReference type="ARBA" id="ARBA00004651"/>
    </source>
</evidence>
<keyword evidence="16" id="KW-0594">Phospholipid biosynthesis</keyword>
<keyword evidence="21" id="KW-1185">Reference proteome</keyword>
<reference evidence="20 21" key="1">
    <citation type="submission" date="2016-10" db="EMBL/GenBank/DDBJ databases">
        <authorList>
            <person name="de Groot N.N."/>
        </authorList>
    </citation>
    <scope>NUCLEOTIDE SEQUENCE [LARGE SCALE GENOMIC DNA]</scope>
    <source>
        <strain evidence="20 21">CGMCC 1.10836</strain>
    </source>
</reference>
<comment type="subcellular location">
    <subcellularLocation>
        <location evidence="2">Cell membrane</location>
        <topology evidence="2">Multi-pass membrane protein</topology>
    </subcellularLocation>
</comment>
<evidence type="ECO:0000313" key="20">
    <source>
        <dbReference type="EMBL" id="SEN09728.1"/>
    </source>
</evidence>
<dbReference type="Proteomes" id="UP000183002">
    <property type="component" value="Unassembled WGS sequence"/>
</dbReference>
<dbReference type="EMBL" id="FOCO01000007">
    <property type="protein sequence ID" value="SEN09728.1"/>
    <property type="molecule type" value="Genomic_DNA"/>
</dbReference>
<feature type="transmembrane region" description="Helical" evidence="19">
    <location>
        <begin position="184"/>
        <end position="202"/>
    </location>
</feature>
<evidence type="ECO:0000256" key="11">
    <source>
        <dbReference type="ARBA" id="ARBA00022692"/>
    </source>
</evidence>
<evidence type="ECO:0000256" key="12">
    <source>
        <dbReference type="ARBA" id="ARBA00022695"/>
    </source>
</evidence>
<evidence type="ECO:0000256" key="4">
    <source>
        <dbReference type="ARBA" id="ARBA00005189"/>
    </source>
</evidence>
<accession>A0A1H8DT60</accession>
<dbReference type="PROSITE" id="PS01315">
    <property type="entry name" value="CDS"/>
    <property type="match status" value="1"/>
</dbReference>
<keyword evidence="12 18" id="KW-0548">Nucleotidyltransferase</keyword>
<comment type="pathway">
    <text evidence="3 18">Phospholipid metabolism; CDP-diacylglycerol biosynthesis; CDP-diacylglycerol from sn-glycerol 3-phosphate: step 3/3.</text>
</comment>
<dbReference type="OrthoDB" id="9799199at2"/>
<keyword evidence="9" id="KW-0444">Lipid biosynthesis</keyword>
<keyword evidence="11 18" id="KW-0812">Transmembrane</keyword>
<dbReference type="STRING" id="1077947.SAMN05216227_1007102"/>